<dbReference type="EMBL" id="DSIY01000075">
    <property type="protein sequence ID" value="HEG90451.1"/>
    <property type="molecule type" value="Genomic_DNA"/>
</dbReference>
<dbReference type="InterPro" id="IPR050662">
    <property type="entry name" value="Sec-metab_biosynth-thioest"/>
</dbReference>
<gene>
    <name evidence="2" type="ORF">ENP34_03270</name>
</gene>
<reference evidence="2" key="1">
    <citation type="journal article" date="2020" name="mSystems">
        <title>Genome- and Community-Level Interaction Insights into Carbon Utilization and Element Cycling Functions of Hydrothermarchaeota in Hydrothermal Sediment.</title>
        <authorList>
            <person name="Zhou Z."/>
            <person name="Liu Y."/>
            <person name="Xu W."/>
            <person name="Pan J."/>
            <person name="Luo Z.H."/>
            <person name="Li M."/>
        </authorList>
    </citation>
    <scope>NUCLEOTIDE SEQUENCE [LARGE SCALE GENOMIC DNA]</scope>
    <source>
        <strain evidence="2">SpSt-210</strain>
    </source>
</reference>
<organism evidence="2">
    <name type="scientific">Thermorudis peleae</name>
    <dbReference type="NCBI Taxonomy" id="1382356"/>
    <lineage>
        <taxon>Bacteria</taxon>
        <taxon>Pseudomonadati</taxon>
        <taxon>Thermomicrobiota</taxon>
        <taxon>Thermomicrobia</taxon>
        <taxon>Thermomicrobia incertae sedis</taxon>
        <taxon>Thermorudis</taxon>
    </lineage>
</organism>
<dbReference type="Gene3D" id="3.60.15.10">
    <property type="entry name" value="Ribonuclease Z/Hydroxyacylglutathione hydrolase-like"/>
    <property type="match status" value="1"/>
</dbReference>
<evidence type="ECO:0000259" key="1">
    <source>
        <dbReference type="SMART" id="SM00849"/>
    </source>
</evidence>
<keyword evidence="2" id="KW-0378">Hydrolase</keyword>
<dbReference type="InterPro" id="IPR036388">
    <property type="entry name" value="WH-like_DNA-bd_sf"/>
</dbReference>
<dbReference type="Pfam" id="PF00753">
    <property type="entry name" value="Lactamase_B"/>
    <property type="match status" value="1"/>
</dbReference>
<dbReference type="PANTHER" id="PTHR23131:SF0">
    <property type="entry name" value="ENDORIBONUCLEASE LACTB2"/>
    <property type="match status" value="1"/>
</dbReference>
<dbReference type="GO" id="GO:0016787">
    <property type="term" value="F:hydrolase activity"/>
    <property type="evidence" value="ECO:0007669"/>
    <property type="project" value="UniProtKB-KW"/>
</dbReference>
<evidence type="ECO:0000313" key="2">
    <source>
        <dbReference type="EMBL" id="HEG90451.1"/>
    </source>
</evidence>
<feature type="domain" description="Metallo-beta-lactamase" evidence="1">
    <location>
        <begin position="27"/>
        <end position="193"/>
    </location>
</feature>
<dbReference type="InterPro" id="IPR041516">
    <property type="entry name" value="LACTB2_WH"/>
</dbReference>
<name>A0A831TDJ8_9BACT</name>
<dbReference type="Pfam" id="PF17778">
    <property type="entry name" value="WHD_BLACT"/>
    <property type="match status" value="1"/>
</dbReference>
<dbReference type="InterPro" id="IPR001279">
    <property type="entry name" value="Metallo-B-lactamas"/>
</dbReference>
<dbReference type="SUPFAM" id="SSF56281">
    <property type="entry name" value="Metallo-hydrolase/oxidoreductase"/>
    <property type="match status" value="1"/>
</dbReference>
<dbReference type="PANTHER" id="PTHR23131">
    <property type="entry name" value="ENDORIBONUCLEASE LACTB2"/>
    <property type="match status" value="1"/>
</dbReference>
<sequence length="284" mass="31449">MEMNPRQPVPIECIEVPNPAAMMGDQPTNAYLVGSQELLIVDPGSEAGIDLVSRAVATRTTARVRAIVLTHGHPDHVAAAGELRRRFGCPIMLHPKEQPILRGFLRWEEVDVELHDGMRIDLPEGTLEVIETPGHSPGHVALWEPVGRSLLAGDLFSGNGTVAIIPPHGSMRAYLQSLHRARSLAPRRILPGHGPEIANPERVIDEYIARRLQREAQIREALASGPMTIDELVTELYPDILPQFHRAGAATVLAHLEKLRDQGEVEPEGEEIWHATWRRVRIPS</sequence>
<proteinExistence type="predicted"/>
<protein>
    <submittedName>
        <fullName evidence="2">MBL fold metallo-hydrolase</fullName>
    </submittedName>
</protein>
<dbReference type="SMART" id="SM00849">
    <property type="entry name" value="Lactamase_B"/>
    <property type="match status" value="1"/>
</dbReference>
<dbReference type="Gene3D" id="1.10.10.10">
    <property type="entry name" value="Winged helix-like DNA-binding domain superfamily/Winged helix DNA-binding domain"/>
    <property type="match status" value="1"/>
</dbReference>
<dbReference type="AlphaFoldDB" id="A0A831TDJ8"/>
<comment type="caution">
    <text evidence="2">The sequence shown here is derived from an EMBL/GenBank/DDBJ whole genome shotgun (WGS) entry which is preliminary data.</text>
</comment>
<dbReference type="InterPro" id="IPR036866">
    <property type="entry name" value="RibonucZ/Hydroxyglut_hydro"/>
</dbReference>
<accession>A0A831TDJ8</accession>